<dbReference type="SUPFAM" id="SSF81606">
    <property type="entry name" value="PP2C-like"/>
    <property type="match status" value="1"/>
</dbReference>
<dbReference type="HOGENOM" id="CLU_000445_114_10_6"/>
<name>I3CCK8_9GAMM</name>
<evidence type="ECO:0000313" key="5">
    <source>
        <dbReference type="EMBL" id="EIJ41351.1"/>
    </source>
</evidence>
<dbReference type="Proteomes" id="UP000005744">
    <property type="component" value="Unassembled WGS sequence"/>
</dbReference>
<keyword evidence="3" id="KW-1133">Transmembrane helix</keyword>
<dbReference type="InterPro" id="IPR001932">
    <property type="entry name" value="PPM-type_phosphatase-like_dom"/>
</dbReference>
<keyword evidence="3" id="KW-0812">Transmembrane</keyword>
<sequence length="669" mass="75732">MSLLIHVRQSGYFALIITMMLSVAVAVLITIGMGIFYMVRVENLHSDFIRQQQTKANELATNFSAYTVSLRQLAYTAALVAHYATGDSDKATSLLSILVESAPQPVFGVGFFYEPHQFNANQRLYGPYADRNTPDAHTRITYEWATEHYDYSKERWYLDVIESPDNVHVSEPYLDNSNVTSEVFVTFGKKILNQQGKPIGIVTVDTTIAILQATIEKINAEYGNKGIVYVTTAAGKPILHPLIKELQQYVSKETSTDFTKISPETLNAFHQFLGFHSHRHLSFTEIEPAAATLPQLGWVLHILNHENEQLEKEQKISNIVLSVIITTWLIVGLLLLVFSSVLKQSRFELQKKKALEREIAQREHNQQLLKALNEGLEKRVAERTQELHQAYEEIRSLNSRLKAENMRMGTELEISRHLQHLVLPKPDELKEITDLDIAGYMEPATEVGGDYYDVLQHNGHIKIGIGDVTGHGLESGVLMMMVQTAVRTLLLNNVTNPQQFLDILNRTIYKNIKRMDSDKNLTLSLLDYQNGQVKLSGQHEEVLVVRANGAIERIDTLELGFMVGIEENIAPFINQRKIILNTGDGIVLYTDGITEAFNLEHQPYTVERLCHVVQMAWQESAEVIKEKVIQDLKQHIGVQKISDDITLLIIKQYPLKTLQNVKNEAVATL</sequence>
<keyword evidence="2" id="KW-0175">Coiled coil</keyword>
<evidence type="ECO:0000259" key="4">
    <source>
        <dbReference type="SMART" id="SM00331"/>
    </source>
</evidence>
<dbReference type="PANTHER" id="PTHR43156">
    <property type="entry name" value="STAGE II SPORULATION PROTEIN E-RELATED"/>
    <property type="match status" value="1"/>
</dbReference>
<dbReference type="EMBL" id="JH600070">
    <property type="protein sequence ID" value="EIJ41351.1"/>
    <property type="molecule type" value="Genomic_DNA"/>
</dbReference>
<dbReference type="STRING" id="395493.BegalDRAFT_0432"/>
<feature type="coiled-coil region" evidence="2">
    <location>
        <begin position="352"/>
        <end position="407"/>
    </location>
</feature>
<dbReference type="AlphaFoldDB" id="I3CCK8"/>
<organism evidence="5 6">
    <name type="scientific">Beggiatoa alba B18LD</name>
    <dbReference type="NCBI Taxonomy" id="395493"/>
    <lineage>
        <taxon>Bacteria</taxon>
        <taxon>Pseudomonadati</taxon>
        <taxon>Pseudomonadota</taxon>
        <taxon>Gammaproteobacteria</taxon>
        <taxon>Thiotrichales</taxon>
        <taxon>Thiotrichaceae</taxon>
        <taxon>Beggiatoa</taxon>
    </lineage>
</organism>
<dbReference type="Pfam" id="PF22673">
    <property type="entry name" value="MCP-like_PDC_1"/>
    <property type="match status" value="1"/>
</dbReference>
<dbReference type="eggNOG" id="COG0840">
    <property type="taxonomic scope" value="Bacteria"/>
</dbReference>
<dbReference type="InterPro" id="IPR036457">
    <property type="entry name" value="PPM-type-like_dom_sf"/>
</dbReference>
<evidence type="ECO:0000256" key="1">
    <source>
        <dbReference type="ARBA" id="ARBA00022801"/>
    </source>
</evidence>
<keyword evidence="3" id="KW-0472">Membrane</keyword>
<accession>I3CCK8</accession>
<proteinExistence type="predicted"/>
<gene>
    <name evidence="5" type="ORF">BegalDRAFT_0432</name>
</gene>
<keyword evidence="1" id="KW-0378">Hydrolase</keyword>
<evidence type="ECO:0000256" key="2">
    <source>
        <dbReference type="SAM" id="Coils"/>
    </source>
</evidence>
<dbReference type="PANTHER" id="PTHR43156:SF2">
    <property type="entry name" value="STAGE II SPORULATION PROTEIN E"/>
    <property type="match status" value="1"/>
</dbReference>
<feature type="domain" description="PPM-type phosphatase" evidence="4">
    <location>
        <begin position="432"/>
        <end position="652"/>
    </location>
</feature>
<protein>
    <submittedName>
        <fullName evidence="5">Serine phosphatase RsbU, regulator of sigma subunit</fullName>
    </submittedName>
</protein>
<feature type="transmembrane region" description="Helical" evidence="3">
    <location>
        <begin position="319"/>
        <end position="342"/>
    </location>
</feature>
<feature type="transmembrane region" description="Helical" evidence="3">
    <location>
        <begin position="12"/>
        <end position="39"/>
    </location>
</feature>
<keyword evidence="6" id="KW-1185">Reference proteome</keyword>
<dbReference type="GO" id="GO:0016791">
    <property type="term" value="F:phosphatase activity"/>
    <property type="evidence" value="ECO:0007669"/>
    <property type="project" value="TreeGrafter"/>
</dbReference>
<evidence type="ECO:0000313" key="6">
    <source>
        <dbReference type="Proteomes" id="UP000005744"/>
    </source>
</evidence>
<dbReference type="Pfam" id="PF07228">
    <property type="entry name" value="SpoIIE"/>
    <property type="match status" value="1"/>
</dbReference>
<dbReference type="Gene3D" id="3.30.450.20">
    <property type="entry name" value="PAS domain"/>
    <property type="match status" value="1"/>
</dbReference>
<dbReference type="Gene3D" id="3.60.40.10">
    <property type="entry name" value="PPM-type phosphatase domain"/>
    <property type="match status" value="1"/>
</dbReference>
<reference evidence="5 6" key="1">
    <citation type="submission" date="2011-11" db="EMBL/GenBank/DDBJ databases">
        <title>Improved High-Quality Draft sequence of Beggiatoa alba B18lD.</title>
        <authorList>
            <consortium name="US DOE Joint Genome Institute"/>
            <person name="Lucas S."/>
            <person name="Han J."/>
            <person name="Lapidus A."/>
            <person name="Cheng J.-F."/>
            <person name="Goodwin L."/>
            <person name="Pitluck S."/>
            <person name="Peters L."/>
            <person name="Mikhailova N."/>
            <person name="Held B."/>
            <person name="Detter J.C."/>
            <person name="Han C."/>
            <person name="Tapia R."/>
            <person name="Land M."/>
            <person name="Hauser L."/>
            <person name="Kyrpides N."/>
            <person name="Ivanova N."/>
            <person name="Pagani I."/>
            <person name="Samuel K."/>
            <person name="Teske A."/>
            <person name="Mueller J."/>
            <person name="Woyke T."/>
        </authorList>
    </citation>
    <scope>NUCLEOTIDE SEQUENCE [LARGE SCALE GENOMIC DNA]</scope>
    <source>
        <strain evidence="5 6">B18LD</strain>
    </source>
</reference>
<dbReference type="RefSeq" id="WP_002683203.1">
    <property type="nucleotide sequence ID" value="NZ_JH600070.1"/>
</dbReference>
<evidence type="ECO:0000256" key="3">
    <source>
        <dbReference type="SAM" id="Phobius"/>
    </source>
</evidence>
<dbReference type="eggNOG" id="COG2208">
    <property type="taxonomic scope" value="Bacteria"/>
</dbReference>
<dbReference type="InterPro" id="IPR052016">
    <property type="entry name" value="Bact_Sigma-Reg"/>
</dbReference>
<dbReference type="SMART" id="SM00331">
    <property type="entry name" value="PP2C_SIG"/>
    <property type="match status" value="1"/>
</dbReference>
<dbReference type="CDD" id="cd12913">
    <property type="entry name" value="PDC1_MCP_like"/>
    <property type="match status" value="1"/>
</dbReference>